<feature type="compositionally biased region" description="Basic residues" evidence="1">
    <location>
        <begin position="13"/>
        <end position="27"/>
    </location>
</feature>
<reference evidence="2" key="1">
    <citation type="submission" date="2020-02" db="EMBL/GenBank/DDBJ databases">
        <authorList>
            <person name="Meier V. D."/>
        </authorList>
    </citation>
    <scope>NUCLEOTIDE SEQUENCE</scope>
    <source>
        <strain evidence="2">AVDCRST_MAG11</strain>
    </source>
</reference>
<proteinExistence type="predicted"/>
<protein>
    <submittedName>
        <fullName evidence="2">Glycine dehydrogenase [decarboxylating] (Glycine cleavage system P2 protein)</fullName>
        <ecNumber evidence="2">1.4.4.2</ecNumber>
    </submittedName>
</protein>
<feature type="non-terminal residue" evidence="2">
    <location>
        <position position="539"/>
    </location>
</feature>
<feature type="compositionally biased region" description="Basic residues" evidence="1">
    <location>
        <begin position="225"/>
        <end position="234"/>
    </location>
</feature>
<feature type="compositionally biased region" description="Basic residues" evidence="1">
    <location>
        <begin position="514"/>
        <end position="532"/>
    </location>
</feature>
<feature type="non-terminal residue" evidence="2">
    <location>
        <position position="1"/>
    </location>
</feature>
<sequence length="539" mass="60184">ERHAQRQPPARLPGHRGQRRPGRPRARAARDADAARPRAHHLRQVQGGPARVHGARARRGRPAARRPHPRAHAPDGAAEAARDLRAGDQPPLQAALHAQLRPRRGLLPARLVHDEAQPEDARARRGAAGELPAAPAAGPQAGPGRAAAHVRPAGRARRDRRPPARAPAALRGLARRARRRAAHPRLPRGPRRRPHEGPHPGHRARDEPGDGDDGGLRGRQGRDERRRRRRHRRPPREGRRPGRLPDAHEPEHPRALRPQHRGDRLDRPRRRRDPLLRRGEPQRRHGHLAPGRHGLRHRPLQPPQDLHAAARRRRAGRRADRGVRPHRAVPAQAPGGEEGKRFRPAGHRWRSSSGRRHIRPGVRPPQVHRPPARLPGQLRRLRPLLRLHPLPRRRRPPRGFRDGGAQRELPARAAQGGRRGGVPARRLRPPGDARVRALGRRDEARAGPQDARPRQAAARLRVPPADGLLPAARRRGAAHRAHGDGDEGDAGRLRRRDRRDPPRGRAGSRDRPQRAVHHARAAPGRGGRRQAPRHPPAPL</sequence>
<keyword evidence="2" id="KW-0560">Oxidoreductase</keyword>
<dbReference type="GO" id="GO:0004375">
    <property type="term" value="F:glycine dehydrogenase (decarboxylating) activity"/>
    <property type="evidence" value="ECO:0007669"/>
    <property type="project" value="UniProtKB-EC"/>
</dbReference>
<dbReference type="AlphaFoldDB" id="A0A6J4M1D8"/>
<feature type="compositionally biased region" description="Basic and acidic residues" evidence="1">
    <location>
        <begin position="429"/>
        <end position="445"/>
    </location>
</feature>
<feature type="compositionally biased region" description="Basic and acidic residues" evidence="1">
    <location>
        <begin position="235"/>
        <end position="266"/>
    </location>
</feature>
<feature type="compositionally biased region" description="Low complexity" evidence="1">
    <location>
        <begin position="126"/>
        <end position="151"/>
    </location>
</feature>
<accession>A0A6J4M1D8</accession>
<dbReference type="EMBL" id="CADCTU010000675">
    <property type="protein sequence ID" value="CAA9343647.1"/>
    <property type="molecule type" value="Genomic_DNA"/>
</dbReference>
<feature type="region of interest" description="Disordered" evidence="1">
    <location>
        <begin position="1"/>
        <end position="539"/>
    </location>
</feature>
<evidence type="ECO:0000313" key="2">
    <source>
        <dbReference type="EMBL" id="CAA9343647.1"/>
    </source>
</evidence>
<dbReference type="EC" id="1.4.4.2" evidence="2"/>
<feature type="compositionally biased region" description="Low complexity" evidence="1">
    <location>
        <begin position="446"/>
        <end position="471"/>
    </location>
</feature>
<feature type="compositionally biased region" description="Basic and acidic residues" evidence="1">
    <location>
        <begin position="111"/>
        <end position="123"/>
    </location>
</feature>
<feature type="compositionally biased region" description="Basic residues" evidence="1">
    <location>
        <begin position="342"/>
        <end position="360"/>
    </location>
</feature>
<gene>
    <name evidence="2" type="ORF">AVDCRST_MAG11-3094</name>
</gene>
<feature type="compositionally biased region" description="Basic residues" evidence="1">
    <location>
        <begin position="379"/>
        <end position="398"/>
    </location>
</feature>
<feature type="compositionally biased region" description="Basic residues" evidence="1">
    <location>
        <begin position="173"/>
        <end position="194"/>
    </location>
</feature>
<feature type="compositionally biased region" description="Basic residues" evidence="1">
    <location>
        <begin position="53"/>
        <end position="71"/>
    </location>
</feature>
<name>A0A6J4M1D8_9BACT</name>
<feature type="compositionally biased region" description="Basic and acidic residues" evidence="1">
    <location>
        <begin position="273"/>
        <end position="283"/>
    </location>
</feature>
<organism evidence="2">
    <name type="scientific">uncultured Gemmatimonadaceae bacterium</name>
    <dbReference type="NCBI Taxonomy" id="246130"/>
    <lineage>
        <taxon>Bacteria</taxon>
        <taxon>Pseudomonadati</taxon>
        <taxon>Gemmatimonadota</taxon>
        <taxon>Gemmatimonadia</taxon>
        <taxon>Gemmatimonadales</taxon>
        <taxon>Gemmatimonadaceae</taxon>
        <taxon>environmental samples</taxon>
    </lineage>
</organism>
<feature type="compositionally biased region" description="Basic and acidic residues" evidence="1">
    <location>
        <begin position="481"/>
        <end position="513"/>
    </location>
</feature>
<evidence type="ECO:0000256" key="1">
    <source>
        <dbReference type="SAM" id="MobiDB-lite"/>
    </source>
</evidence>
<feature type="compositionally biased region" description="Low complexity" evidence="1">
    <location>
        <begin position="411"/>
        <end position="424"/>
    </location>
</feature>
<feature type="compositionally biased region" description="Basic and acidic residues" evidence="1">
    <location>
        <begin position="195"/>
        <end position="224"/>
    </location>
</feature>